<sequence>GIAVLQAGYGVGLGRSTRCPTSDTGTQVPIPSTWFRQARLRSRARHYYPMLPIGYIEPRRADADEASLPRPHVLHVL</sequence>
<protein>
    <submittedName>
        <fullName evidence="1">Uncharacterized protein</fullName>
    </submittedName>
</protein>
<accession>A0A6J4UI67</accession>
<proteinExistence type="predicted"/>
<dbReference type="EMBL" id="CADCWJ010000207">
    <property type="protein sequence ID" value="CAA9551068.1"/>
    <property type="molecule type" value="Genomic_DNA"/>
</dbReference>
<reference evidence="1" key="1">
    <citation type="submission" date="2020-02" db="EMBL/GenBank/DDBJ databases">
        <authorList>
            <person name="Meier V. D."/>
        </authorList>
    </citation>
    <scope>NUCLEOTIDE SEQUENCE</scope>
    <source>
        <strain evidence="1">AVDCRST_MAG87</strain>
    </source>
</reference>
<organism evidence="1">
    <name type="scientific">uncultured Thermomicrobiales bacterium</name>
    <dbReference type="NCBI Taxonomy" id="1645740"/>
    <lineage>
        <taxon>Bacteria</taxon>
        <taxon>Pseudomonadati</taxon>
        <taxon>Thermomicrobiota</taxon>
        <taxon>Thermomicrobia</taxon>
        <taxon>Thermomicrobiales</taxon>
        <taxon>environmental samples</taxon>
    </lineage>
</organism>
<gene>
    <name evidence="1" type="ORF">AVDCRST_MAG87-867</name>
</gene>
<name>A0A6J4UI67_9BACT</name>
<dbReference type="AlphaFoldDB" id="A0A6J4UI67"/>
<feature type="non-terminal residue" evidence="1">
    <location>
        <position position="1"/>
    </location>
</feature>
<feature type="non-terminal residue" evidence="1">
    <location>
        <position position="77"/>
    </location>
</feature>
<evidence type="ECO:0000313" key="1">
    <source>
        <dbReference type="EMBL" id="CAA9551068.1"/>
    </source>
</evidence>